<evidence type="ECO:0000313" key="3">
    <source>
        <dbReference type="Proteomes" id="UP001370348"/>
    </source>
</evidence>
<keyword evidence="3" id="KW-1185">Reference proteome</keyword>
<protein>
    <recommendedName>
        <fullName evidence="4">Collagen-like protein</fullName>
    </recommendedName>
</protein>
<evidence type="ECO:0000313" key="2">
    <source>
        <dbReference type="EMBL" id="WXB13546.1"/>
    </source>
</evidence>
<organism evidence="2 3">
    <name type="scientific">Pendulispora albinea</name>
    <dbReference type="NCBI Taxonomy" id="2741071"/>
    <lineage>
        <taxon>Bacteria</taxon>
        <taxon>Pseudomonadati</taxon>
        <taxon>Myxococcota</taxon>
        <taxon>Myxococcia</taxon>
        <taxon>Myxococcales</taxon>
        <taxon>Sorangiineae</taxon>
        <taxon>Pendulisporaceae</taxon>
        <taxon>Pendulispora</taxon>
    </lineage>
</organism>
<sequence length="359" mass="36179">MKDWLLATIALAGASGCGIPPIDASKVQRLEVVSYDANMFCPTGPTKLDVRAKMVDGSTRATNAPHRSDQFDAWYLKWKVSPEVGKVGSNDLDVAFLFGDDISPALESNVNLSVAMRDNKRATGGIELTPNFACHQSADFSASEGIAGAAGSRGDSLWSLFARLGRAGESGENGDTGPDATHVEAVVTLVSSPKRGPLAAVRVTRPRDGRTGTYYVDPANGHITIVNRGGRGGQGGQGESGEGGSSGSTCARGSDGGDGGLGGHGGNGGTGGSVTVHFDARHPELASLVSVDNRGGEGGRGGRGGQGGSGGSGGGDAKRKCDPSSGSSGRAGSSGMPGQRGLSGPAPQVVWDPPESISF</sequence>
<dbReference type="Proteomes" id="UP001370348">
    <property type="component" value="Chromosome"/>
</dbReference>
<feature type="region of interest" description="Disordered" evidence="1">
    <location>
        <begin position="225"/>
        <end position="276"/>
    </location>
</feature>
<feature type="compositionally biased region" description="Gly residues" evidence="1">
    <location>
        <begin position="296"/>
        <end position="315"/>
    </location>
</feature>
<evidence type="ECO:0008006" key="4">
    <source>
        <dbReference type="Google" id="ProtNLM"/>
    </source>
</evidence>
<feature type="compositionally biased region" description="Low complexity" evidence="1">
    <location>
        <begin position="324"/>
        <end position="334"/>
    </location>
</feature>
<feature type="region of interest" description="Disordered" evidence="1">
    <location>
        <begin position="291"/>
        <end position="359"/>
    </location>
</feature>
<dbReference type="PROSITE" id="PS51257">
    <property type="entry name" value="PROKAR_LIPOPROTEIN"/>
    <property type="match status" value="1"/>
</dbReference>
<proteinExistence type="predicted"/>
<reference evidence="2 3" key="1">
    <citation type="submission" date="2021-12" db="EMBL/GenBank/DDBJ databases">
        <title>Discovery of the Pendulisporaceae a myxobacterial family with distinct sporulation behavior and unique specialized metabolism.</title>
        <authorList>
            <person name="Garcia R."/>
            <person name="Popoff A."/>
            <person name="Bader C.D."/>
            <person name="Loehr J."/>
            <person name="Walesch S."/>
            <person name="Walt C."/>
            <person name="Boldt J."/>
            <person name="Bunk B."/>
            <person name="Haeckl F.J.F.P.J."/>
            <person name="Gunesch A.P."/>
            <person name="Birkelbach J."/>
            <person name="Nuebel U."/>
            <person name="Pietschmann T."/>
            <person name="Bach T."/>
            <person name="Mueller R."/>
        </authorList>
    </citation>
    <scope>NUCLEOTIDE SEQUENCE [LARGE SCALE GENOMIC DNA]</scope>
    <source>
        <strain evidence="2 3">MSr11954</strain>
    </source>
</reference>
<dbReference type="EMBL" id="CP089984">
    <property type="protein sequence ID" value="WXB13546.1"/>
    <property type="molecule type" value="Genomic_DNA"/>
</dbReference>
<feature type="compositionally biased region" description="Gly residues" evidence="1">
    <location>
        <begin position="229"/>
        <end position="246"/>
    </location>
</feature>
<feature type="compositionally biased region" description="Gly residues" evidence="1">
    <location>
        <begin position="254"/>
        <end position="272"/>
    </location>
</feature>
<dbReference type="RefSeq" id="WP_394823158.1">
    <property type="nucleotide sequence ID" value="NZ_CP089984.1"/>
</dbReference>
<evidence type="ECO:0000256" key="1">
    <source>
        <dbReference type="SAM" id="MobiDB-lite"/>
    </source>
</evidence>
<name>A0ABZ2LUT1_9BACT</name>
<accession>A0ABZ2LUT1</accession>
<gene>
    <name evidence="2" type="ORF">LZC94_37595</name>
</gene>